<dbReference type="Proteomes" id="UP000324222">
    <property type="component" value="Unassembled WGS sequence"/>
</dbReference>
<reference evidence="1 2" key="1">
    <citation type="submission" date="2019-05" db="EMBL/GenBank/DDBJ databases">
        <title>Another draft genome of Portunus trituberculatus and its Hox gene families provides insights of decapod evolution.</title>
        <authorList>
            <person name="Jeong J.-H."/>
            <person name="Song I."/>
            <person name="Kim S."/>
            <person name="Choi T."/>
            <person name="Kim D."/>
            <person name="Ryu S."/>
            <person name="Kim W."/>
        </authorList>
    </citation>
    <scope>NUCLEOTIDE SEQUENCE [LARGE SCALE GENOMIC DNA]</scope>
    <source>
        <tissue evidence="1">Muscle</tissue>
    </source>
</reference>
<organism evidence="1 2">
    <name type="scientific">Portunus trituberculatus</name>
    <name type="common">Swimming crab</name>
    <name type="synonym">Neptunus trituberculatus</name>
    <dbReference type="NCBI Taxonomy" id="210409"/>
    <lineage>
        <taxon>Eukaryota</taxon>
        <taxon>Metazoa</taxon>
        <taxon>Ecdysozoa</taxon>
        <taxon>Arthropoda</taxon>
        <taxon>Crustacea</taxon>
        <taxon>Multicrustacea</taxon>
        <taxon>Malacostraca</taxon>
        <taxon>Eumalacostraca</taxon>
        <taxon>Eucarida</taxon>
        <taxon>Decapoda</taxon>
        <taxon>Pleocyemata</taxon>
        <taxon>Brachyura</taxon>
        <taxon>Eubrachyura</taxon>
        <taxon>Portunoidea</taxon>
        <taxon>Portunidae</taxon>
        <taxon>Portuninae</taxon>
        <taxon>Portunus</taxon>
    </lineage>
</organism>
<accession>A0A5B7E5E4</accession>
<evidence type="ECO:0000313" key="1">
    <source>
        <dbReference type="EMBL" id="MPC29201.1"/>
    </source>
</evidence>
<name>A0A5B7E5E4_PORTR</name>
<proteinExistence type="predicted"/>
<dbReference type="AlphaFoldDB" id="A0A5B7E5E4"/>
<keyword evidence="2" id="KW-1185">Reference proteome</keyword>
<sequence>MRRRGALRDSGAYYGWHGWVGPGGPCRASLPGTVVLRASGRLTANAATRSSESQAFSDY</sequence>
<gene>
    <name evidence="1" type="ORF">E2C01_022422</name>
</gene>
<evidence type="ECO:0000313" key="2">
    <source>
        <dbReference type="Proteomes" id="UP000324222"/>
    </source>
</evidence>
<comment type="caution">
    <text evidence="1">The sequence shown here is derived from an EMBL/GenBank/DDBJ whole genome shotgun (WGS) entry which is preliminary data.</text>
</comment>
<protein>
    <submittedName>
        <fullName evidence="1">Uncharacterized protein</fullName>
    </submittedName>
</protein>
<dbReference type="EMBL" id="VSRR010002032">
    <property type="protein sequence ID" value="MPC29201.1"/>
    <property type="molecule type" value="Genomic_DNA"/>
</dbReference>